<name>A0A1T4RBF3_9BACT</name>
<protein>
    <submittedName>
        <fullName evidence="1">Uncharacterized protein</fullName>
    </submittedName>
</protein>
<evidence type="ECO:0000313" key="1">
    <source>
        <dbReference type="EMBL" id="SKA13380.1"/>
    </source>
</evidence>
<sequence>MIDRYIYQVVATILPNGVGGETVQHDLGIFTTLKRAKKFMKEFVKDSDFFCPVYCYSIQFLPLDNELDYRSERRLNIYSPDGKLQIAEFNMMTCGAGWDKLRNMHLRAYIDVGPHKKAYFVVFNHWRPGLATKCARISFLEPKYELGGSYNKAVWFLNEQEKNELYDYLNEPEEHYIEDVHNAWQTAIWAFNNEVRGDDDNRMLPYDLPMPDYRKL</sequence>
<dbReference type="STRING" id="28122.SAMN02745108_02640"/>
<gene>
    <name evidence="1" type="ORF">SAMN02745108_02640</name>
</gene>
<dbReference type="EMBL" id="FUWU01000068">
    <property type="protein sequence ID" value="SKA13380.1"/>
    <property type="molecule type" value="Genomic_DNA"/>
</dbReference>
<dbReference type="AlphaFoldDB" id="A0A1T4RBF3"/>
<reference evidence="1 2" key="1">
    <citation type="submission" date="2017-02" db="EMBL/GenBank/DDBJ databases">
        <authorList>
            <person name="Peterson S.W."/>
        </authorList>
    </citation>
    <scope>NUCLEOTIDE SEQUENCE [LARGE SCALE GENOMIC DNA]</scope>
    <source>
        <strain evidence="1 2">ATCC 43854</strain>
    </source>
</reference>
<organism evidence="1 2">
    <name type="scientific">Fibrobacter intestinalis</name>
    <dbReference type="NCBI Taxonomy" id="28122"/>
    <lineage>
        <taxon>Bacteria</taxon>
        <taxon>Pseudomonadati</taxon>
        <taxon>Fibrobacterota</taxon>
        <taxon>Fibrobacteria</taxon>
        <taxon>Fibrobacterales</taxon>
        <taxon>Fibrobacteraceae</taxon>
        <taxon>Fibrobacter</taxon>
    </lineage>
</organism>
<dbReference type="RefSeq" id="WP_078777315.1">
    <property type="nucleotide sequence ID" value="NZ_FUWU01000068.1"/>
</dbReference>
<accession>A0A1T4RBF3</accession>
<dbReference type="Proteomes" id="UP000190449">
    <property type="component" value="Unassembled WGS sequence"/>
</dbReference>
<evidence type="ECO:0000313" key="2">
    <source>
        <dbReference type="Proteomes" id="UP000190449"/>
    </source>
</evidence>
<proteinExistence type="predicted"/>